<accession>A0A1U9VM89</accession>
<name>A0A1U9VM89_9RALS</name>
<sequence length="74" mass="8021">MDSRFGRRLASEPAAGVTGPLRYLPLNVIDNEGLDWVDYGRSRKAAAGHEATFTRAVDVRVSAASRETAITSSR</sequence>
<dbReference type="AlphaFoldDB" id="A0A1U9VM89"/>
<geneLocation type="plasmid" evidence="1">
    <name>unnamed</name>
</geneLocation>
<protein>
    <submittedName>
        <fullName evidence="1">Uncharacterized protein</fullName>
    </submittedName>
</protein>
<evidence type="ECO:0000313" key="2">
    <source>
        <dbReference type="Proteomes" id="UP000189628"/>
    </source>
</evidence>
<gene>
    <name evidence="1" type="ORF">B0B51_17740</name>
</gene>
<dbReference type="EMBL" id="CP019912">
    <property type="protein sequence ID" value="AQW31790.1"/>
    <property type="molecule type" value="Genomic_DNA"/>
</dbReference>
<reference evidence="1 2" key="1">
    <citation type="submission" date="2017-02" db="EMBL/GenBank/DDBJ databases">
        <title>Blood Disease Bacterium A2-HR MARDI.</title>
        <authorList>
            <person name="Badrun R."/>
            <person name="Abu Bakar N."/>
            <person name="Laboh R."/>
        </authorList>
    </citation>
    <scope>NUCLEOTIDE SEQUENCE [LARGE SCALE GENOMIC DNA]</scope>
    <source>
        <strain evidence="1 2">A2-HR MARDI</strain>
        <plasmid evidence="2">Plasmid</plasmid>
    </source>
</reference>
<proteinExistence type="predicted"/>
<organism evidence="1 2">
    <name type="scientific">blood disease bacterium A2-HR MARDI</name>
    <dbReference type="NCBI Taxonomy" id="1944648"/>
    <lineage>
        <taxon>Bacteria</taxon>
        <taxon>Pseudomonadati</taxon>
        <taxon>Pseudomonadota</taxon>
        <taxon>Betaproteobacteria</taxon>
        <taxon>Burkholderiales</taxon>
        <taxon>Burkholderiaceae</taxon>
        <taxon>Ralstonia</taxon>
        <taxon>Ralstonia solanacearum species complex</taxon>
    </lineage>
</organism>
<evidence type="ECO:0000313" key="1">
    <source>
        <dbReference type="EMBL" id="AQW31790.1"/>
    </source>
</evidence>
<keyword evidence="1" id="KW-0614">Plasmid</keyword>
<dbReference type="Proteomes" id="UP000189628">
    <property type="component" value="Plasmid unnamed"/>
</dbReference>